<dbReference type="InterPro" id="IPR036736">
    <property type="entry name" value="ACP-like_sf"/>
</dbReference>
<sequence>MKDHLSQDSGVQLWSPLTEAQEGIWYAQARMPHNPAFMTGQALHLHGPLDRAQLEAALAELGQEAHCLSLRFRQVAGQPEQSLDPAFAPRLQHITFDTPPSEADLRTRLLAEARRPLDLARDPLASFTLWQIAPQHHILTERIHHLAADGRAMVEITQRLAQLYNARITGQPAGTPLPPLARAFEEDARFRASPARASQHRFWQEKIRLLPEVEDIAARGGQGDGTWFHRHELPLSAELCADLAQLAHIAGVHWTDVLVGLAGAWLGRHLPLVSRGESDEVVIGLPLQNRMGKLARVPSTQVNVLPLALRVQEDAPLGDWLQEVGRSLAEMRRNPRYRGELLAREAGRIGAGRRLWGPLINILPFEACPTFSGCTSQLQILSAGSVEDLTICYRGTPETGLLLQIDANDARYSAEETETMTRRLGCFLARAALAPQLRLVPTLTAEETQAHLVARNQTAHPLPETTLWDLIATQIARSPDACALRFGDQAVSYRQLDARTEALAQHLAALGAGPGQIIAVALPRSVELVVALLAVIRAGAAYVPLDPEDQSARSAGILAQVAPLAVIAQDGYPCGDYPQIDWPQIDLSQVSPTTTGGPGKGTTPRPAGPDDLAYVLFTSGSTGAPKGVMIEHRAIVNRLLWMRETYGFGPADRILQKTPATFDVSVWEFFLPFLCGASLVVAPPGAHRDPVALAGIIRREKITTLHFVPSMLELFLAAPASEGLTIARVFASGEALPTRLARLFAQRISGALHNLYGPTEAAVDVTYAPADPAQNGPQIPIGHPVWNTGCYVLDHCQRPVPDGLAGRLYLAGGQLARGYLGRPDLTKERFVPNPFPAAPFSPKTATGTAIMYDTGDLVTADAQGSLTFAGRVDHQIKIRGVRIEPAEIEARMAQAPCLKQVAMIVDQDATGQARLLAYVVPREDASTADIRKAFETALPAMMQPAHILTLPALPLNSSGKLDRKALPAPQTTAGETKALPRAGTETLLSRLYAEILGLPEPVDRKTDFFLAGGESLRAVRLSLRIEEETGRDPGLGVLLEHPVLADLAEVLDQGANRSAAPQDHGTKPVLRLQKGAPTGPVIFAIHPAGGLAWCYRRLAQSLPEATVYGLQSPLLEHGGPLQGDLNALARSYLDEIAALWPREGKVYLLGWSLGGIIAHAMAAEAERRGWPLARLVLMDAYPSACWRDQPEPDDGTALRAILAIAGFDPEAHRHLETVAEVTGFLAARQHPLAQLPAAILAGVMRSVRATNRLVRDHHEPQVHCPTLHLAALRDQIGQGGAQGQGGDPQGHHAGLWDSYCQTLERMEFDCHHPDMIGPEVVEALAGTLRLPSPK</sequence>
<evidence type="ECO:0000313" key="3">
    <source>
        <dbReference type="Proteomes" id="UP001623290"/>
    </source>
</evidence>
<proteinExistence type="predicted"/>
<reference evidence="2 3" key="1">
    <citation type="submission" date="2023-09" db="EMBL/GenBank/DDBJ databases">
        <title>Thioclava shenzhenensis sp. nov., a multidrug resistant bacteria-antagonizing species isolated from coastal seawater.</title>
        <authorList>
            <person name="Long M."/>
        </authorList>
    </citation>
    <scope>NUCLEOTIDE SEQUENCE [LARGE SCALE GENOMIC DNA]</scope>
    <source>
        <strain evidence="2 3">FTW29</strain>
        <plasmid evidence="2 3">unnamed1</plasmid>
    </source>
</reference>
<dbReference type="InterPro" id="IPR020845">
    <property type="entry name" value="AMP-binding_CS"/>
</dbReference>
<dbReference type="InterPro" id="IPR010071">
    <property type="entry name" value="AA_adenyl_dom"/>
</dbReference>
<dbReference type="PANTHER" id="PTHR45527:SF1">
    <property type="entry name" value="FATTY ACID SYNTHASE"/>
    <property type="match status" value="1"/>
</dbReference>
<gene>
    <name evidence="2" type="ORF">RPE78_13815</name>
</gene>
<dbReference type="InterPro" id="IPR001031">
    <property type="entry name" value="Thioesterase"/>
</dbReference>
<dbReference type="Pfam" id="PF00550">
    <property type="entry name" value="PP-binding"/>
    <property type="match status" value="1"/>
</dbReference>
<dbReference type="NCBIfam" id="TIGR01733">
    <property type="entry name" value="AA-adenyl-dom"/>
    <property type="match status" value="1"/>
</dbReference>
<dbReference type="Pfam" id="PF00975">
    <property type="entry name" value="Thioesterase"/>
    <property type="match status" value="1"/>
</dbReference>
<dbReference type="InterPro" id="IPR042099">
    <property type="entry name" value="ANL_N_sf"/>
</dbReference>
<dbReference type="Pfam" id="PF00501">
    <property type="entry name" value="AMP-binding"/>
    <property type="match status" value="1"/>
</dbReference>
<dbReference type="Gene3D" id="3.30.300.30">
    <property type="match status" value="1"/>
</dbReference>
<accession>A0ABZ1E2P7</accession>
<dbReference type="InterPro" id="IPR001242">
    <property type="entry name" value="Condensation_dom"/>
</dbReference>
<dbReference type="PROSITE" id="PS00455">
    <property type="entry name" value="AMP_BINDING"/>
    <property type="match status" value="1"/>
</dbReference>
<dbReference type="Pfam" id="PF13193">
    <property type="entry name" value="AMP-binding_C"/>
    <property type="match status" value="1"/>
</dbReference>
<evidence type="ECO:0000259" key="1">
    <source>
        <dbReference type="PROSITE" id="PS50075"/>
    </source>
</evidence>
<protein>
    <submittedName>
        <fullName evidence="2">Amino acid adenylation domain-containing protein</fullName>
    </submittedName>
</protein>
<keyword evidence="2" id="KW-0614">Plasmid</keyword>
<dbReference type="EMBL" id="CP135444">
    <property type="protein sequence ID" value="WRY35329.1"/>
    <property type="molecule type" value="Genomic_DNA"/>
</dbReference>
<dbReference type="Proteomes" id="UP001623290">
    <property type="component" value="Plasmid unnamed1"/>
</dbReference>
<dbReference type="SUPFAM" id="SSF53474">
    <property type="entry name" value="alpha/beta-Hydrolases"/>
    <property type="match status" value="1"/>
</dbReference>
<dbReference type="Gene3D" id="3.30.559.30">
    <property type="entry name" value="Nonribosomal peptide synthetase, condensation domain"/>
    <property type="match status" value="1"/>
</dbReference>
<feature type="domain" description="Carrier" evidence="1">
    <location>
        <begin position="979"/>
        <end position="1055"/>
    </location>
</feature>
<dbReference type="SUPFAM" id="SSF56801">
    <property type="entry name" value="Acetyl-CoA synthetase-like"/>
    <property type="match status" value="1"/>
</dbReference>
<dbReference type="SUPFAM" id="SSF47336">
    <property type="entry name" value="ACP-like"/>
    <property type="match status" value="1"/>
</dbReference>
<dbReference type="PANTHER" id="PTHR45527">
    <property type="entry name" value="NONRIBOSOMAL PEPTIDE SYNTHETASE"/>
    <property type="match status" value="1"/>
</dbReference>
<dbReference type="InterPro" id="IPR023213">
    <property type="entry name" value="CAT-like_dom_sf"/>
</dbReference>
<dbReference type="SUPFAM" id="SSF52777">
    <property type="entry name" value="CoA-dependent acyltransferases"/>
    <property type="match status" value="2"/>
</dbReference>
<dbReference type="RefSeq" id="WP_330647102.1">
    <property type="nucleotide sequence ID" value="NZ_CP135444.1"/>
</dbReference>
<dbReference type="InterPro" id="IPR029058">
    <property type="entry name" value="AB_hydrolase_fold"/>
</dbReference>
<dbReference type="Gene3D" id="3.40.50.1820">
    <property type="entry name" value="alpha/beta hydrolase"/>
    <property type="match status" value="1"/>
</dbReference>
<organism evidence="2 3">
    <name type="scientific">Thioclava litoralis</name>
    <dbReference type="NCBI Taxonomy" id="3076557"/>
    <lineage>
        <taxon>Bacteria</taxon>
        <taxon>Pseudomonadati</taxon>
        <taxon>Pseudomonadota</taxon>
        <taxon>Alphaproteobacteria</taxon>
        <taxon>Rhodobacterales</taxon>
        <taxon>Paracoccaceae</taxon>
        <taxon>Thioclava</taxon>
    </lineage>
</organism>
<dbReference type="Gene3D" id="3.40.50.12780">
    <property type="entry name" value="N-terminal domain of ligase-like"/>
    <property type="match status" value="1"/>
</dbReference>
<evidence type="ECO:0000313" key="2">
    <source>
        <dbReference type="EMBL" id="WRY35329.1"/>
    </source>
</evidence>
<dbReference type="Pfam" id="PF00668">
    <property type="entry name" value="Condensation"/>
    <property type="match status" value="1"/>
</dbReference>
<dbReference type="PROSITE" id="PS50075">
    <property type="entry name" value="CARRIER"/>
    <property type="match status" value="1"/>
</dbReference>
<dbReference type="InterPro" id="IPR045851">
    <property type="entry name" value="AMP-bd_C_sf"/>
</dbReference>
<dbReference type="InterPro" id="IPR025110">
    <property type="entry name" value="AMP-bd_C"/>
</dbReference>
<dbReference type="CDD" id="cd05930">
    <property type="entry name" value="A_NRPS"/>
    <property type="match status" value="1"/>
</dbReference>
<name>A0ABZ1E2P7_9RHOB</name>
<dbReference type="InterPro" id="IPR009081">
    <property type="entry name" value="PP-bd_ACP"/>
</dbReference>
<dbReference type="InterPro" id="IPR000873">
    <property type="entry name" value="AMP-dep_synth/lig_dom"/>
</dbReference>
<geneLocation type="plasmid" evidence="2 3">
    <name>unnamed1</name>
</geneLocation>
<keyword evidence="3" id="KW-1185">Reference proteome</keyword>
<dbReference type="Gene3D" id="3.30.559.10">
    <property type="entry name" value="Chloramphenicol acetyltransferase-like domain"/>
    <property type="match status" value="1"/>
</dbReference>